<dbReference type="PANTHER" id="PTHR47272">
    <property type="entry name" value="DDE_TNP_1_7 DOMAIN-CONTAINING PROTEIN"/>
    <property type="match status" value="1"/>
</dbReference>
<proteinExistence type="predicted"/>
<dbReference type="Pfam" id="PF13843">
    <property type="entry name" value="DDE_Tnp_1_7"/>
    <property type="match status" value="2"/>
</dbReference>
<dbReference type="OMA" id="TEVERWG"/>
<evidence type="ECO:0000313" key="2">
    <source>
        <dbReference type="Ensembl" id="ENSMMOP00000004608.1"/>
    </source>
</evidence>
<reference evidence="2" key="1">
    <citation type="submission" date="2025-08" db="UniProtKB">
        <authorList>
            <consortium name="Ensembl"/>
        </authorList>
    </citation>
    <scope>IDENTIFICATION</scope>
</reference>
<organism evidence="2 3">
    <name type="scientific">Mola mola</name>
    <name type="common">Ocean sunfish</name>
    <name type="synonym">Tetraodon mola</name>
    <dbReference type="NCBI Taxonomy" id="94237"/>
    <lineage>
        <taxon>Eukaryota</taxon>
        <taxon>Metazoa</taxon>
        <taxon>Chordata</taxon>
        <taxon>Craniata</taxon>
        <taxon>Vertebrata</taxon>
        <taxon>Euteleostomi</taxon>
        <taxon>Actinopterygii</taxon>
        <taxon>Neopterygii</taxon>
        <taxon>Teleostei</taxon>
        <taxon>Neoteleostei</taxon>
        <taxon>Acanthomorphata</taxon>
        <taxon>Eupercaria</taxon>
        <taxon>Tetraodontiformes</taxon>
        <taxon>Molidae</taxon>
        <taxon>Mola</taxon>
    </lineage>
</organism>
<protein>
    <recommendedName>
        <fullName evidence="1">PiggyBac transposable element-derived protein domain-containing protein</fullName>
    </recommendedName>
</protein>
<dbReference type="Proteomes" id="UP000261620">
    <property type="component" value="Unplaced"/>
</dbReference>
<feature type="domain" description="PiggyBac transposable element-derived protein" evidence="1">
    <location>
        <begin position="250"/>
        <end position="301"/>
    </location>
</feature>
<dbReference type="AlphaFoldDB" id="A0A3Q3VTB7"/>
<evidence type="ECO:0000259" key="1">
    <source>
        <dbReference type="Pfam" id="PF13843"/>
    </source>
</evidence>
<accession>A0A3Q3VTB7</accession>
<dbReference type="Ensembl" id="ENSMMOT00000004692.1">
    <property type="protein sequence ID" value="ENSMMOP00000004608.1"/>
    <property type="gene ID" value="ENSMMOG00000003671.1"/>
</dbReference>
<dbReference type="InterPro" id="IPR029526">
    <property type="entry name" value="PGBD"/>
</dbReference>
<evidence type="ECO:0000313" key="3">
    <source>
        <dbReference type="Proteomes" id="UP000261620"/>
    </source>
</evidence>
<sequence length="401" mass="46780">DFFDADLLRSIMEQSNLYRTQQNPTRALKLDQNELESRMYWSRECRVPWVADLISRERWEETKHFIHFSDNMTPNNGERLFKVRPLIDSLLSKFQALPQDQMSIDEQTVPFKGRSSLKQYIPKKPYKWGYKIFVLCDTKDLMHSFDIFSGKTDPAPGQPDIGASGNVVLKLAQVIHGAINHLLYFDNWFSSLDLFVALANKGILALGTVRQNRLQGCTFKQRAVIDSVEVRAVKWFDNRGVIVASAHVCGIPSIISLYKKFLGGVDALDALTTYYRIHIRPKKYYHRLFCHFVDMMIVNSWLLYRRDYESPCVPRKLRRGGGLHWMLKESSKRRNIEVQLRLFQHRRCDQMLRVTGQWLKGSGNDAKAQNVRARLSFKCSKCNVHQCLNKNLNCFCEFHEF</sequence>
<name>A0A3Q3VTB7_MOLML</name>
<keyword evidence="3" id="KW-1185">Reference proteome</keyword>
<feature type="domain" description="PiggyBac transposable element-derived protein" evidence="1">
    <location>
        <begin position="35"/>
        <end position="216"/>
    </location>
</feature>
<dbReference type="PANTHER" id="PTHR47272:SF1">
    <property type="entry name" value="PIGGYBAC TRANSPOSABLE ELEMENT-DERIVED PROTEIN 3-LIKE"/>
    <property type="match status" value="1"/>
</dbReference>
<reference evidence="2" key="2">
    <citation type="submission" date="2025-09" db="UniProtKB">
        <authorList>
            <consortium name="Ensembl"/>
        </authorList>
    </citation>
    <scope>IDENTIFICATION</scope>
</reference>
<dbReference type="STRING" id="94237.ENSMMOP00000004608"/>